<evidence type="ECO:0000256" key="3">
    <source>
        <dbReference type="ARBA" id="ARBA00022801"/>
    </source>
</evidence>
<dbReference type="PROSITE" id="PS00903">
    <property type="entry name" value="CYT_DCMP_DEAMINASES_1"/>
    <property type="match status" value="1"/>
</dbReference>
<dbReference type="RefSeq" id="WP_109367464.1">
    <property type="nucleotide sequence ID" value="NZ_OOFM01000004.1"/>
</dbReference>
<name>A0A2P9HHJ4_9HYPH</name>
<evidence type="ECO:0000256" key="1">
    <source>
        <dbReference type="ARBA" id="ARBA00006576"/>
    </source>
</evidence>
<protein>
    <submittedName>
        <fullName evidence="6">Probable Cytidine deaminase</fullName>
        <ecNumber evidence="6">3.5.4.5</ecNumber>
    </submittedName>
</protein>
<sequence length="540" mass="61144">MSDNKATVSSQGTEIKYPDIIIGIVSPVGTDIKTVVEELRSRFKKIGYESHHIKITKAFPDLAAEFSYQGLDESSKFKRINSYIKFGNRLRENINLDILSRVAISMITDERDKVRTQGYGRRSTDKKGVVYIIDQLKTEAEIKLLRQIYDKSFFQVSVYSARDIRVDNLSREMAHDDRKADRINYREKAEHVISKDENEPDKFGQKVGKIFQYADVVLNIDRTDEQNKLSNQIKRFVELLFGYNGYSPTRLEYGMYLAHSAALRSLDLSRQVGAAIFRPTGEIATLGANEVPKANGGSYWCDEGFDAREYTLSRDSNDARKEEILQEIIEILRGADPKLTDKELKSLADSQFMDALEYGRIVHAEMSALSDAARLGISVAGGTLYCTTFPCHMCSKHIVASGLTKVVFLEPYPKSLTSDLHSDSVKIEGMSRGSYDRFPSVNFIPFFGITPTRYRELFSRQKRKADRAFSRYRDGFPRPIFSFLVPEYLTIESEINSLLVDEILAAKEKDWNVELDAVPETVLEGEMDVGTEQSEAGLGA</sequence>
<dbReference type="PROSITE" id="PS51747">
    <property type="entry name" value="CYT_DCMP_DEAMINASES_2"/>
    <property type="match status" value="1"/>
</dbReference>
<organism evidence="6 7">
    <name type="scientific">Ochrobactrum soli</name>
    <dbReference type="NCBI Taxonomy" id="2448455"/>
    <lineage>
        <taxon>Bacteria</taxon>
        <taxon>Pseudomonadati</taxon>
        <taxon>Pseudomonadota</taxon>
        <taxon>Alphaproteobacteria</taxon>
        <taxon>Hyphomicrobiales</taxon>
        <taxon>Brucellaceae</taxon>
        <taxon>Brucella/Ochrobactrum group</taxon>
        <taxon>Ochrobactrum</taxon>
    </lineage>
</organism>
<keyword evidence="3 6" id="KW-0378">Hydrolase</keyword>
<dbReference type="EMBL" id="OOFM01000004">
    <property type="protein sequence ID" value="SPL63568.1"/>
    <property type="molecule type" value="Genomic_DNA"/>
</dbReference>
<keyword evidence="4" id="KW-0862">Zinc</keyword>
<dbReference type="EC" id="3.5.4.5" evidence="6"/>
<dbReference type="InterPro" id="IPR002125">
    <property type="entry name" value="CMP_dCMP_dom"/>
</dbReference>
<keyword evidence="2" id="KW-0479">Metal-binding</keyword>
<evidence type="ECO:0000256" key="4">
    <source>
        <dbReference type="ARBA" id="ARBA00022833"/>
    </source>
</evidence>
<dbReference type="AlphaFoldDB" id="A0A2P9HHJ4"/>
<dbReference type="InterPro" id="IPR016193">
    <property type="entry name" value="Cytidine_deaminase-like"/>
</dbReference>
<dbReference type="GO" id="GO:0005737">
    <property type="term" value="C:cytoplasm"/>
    <property type="evidence" value="ECO:0007669"/>
    <property type="project" value="TreeGrafter"/>
</dbReference>
<dbReference type="Pfam" id="PF00383">
    <property type="entry name" value="dCMP_cyt_deam_1"/>
    <property type="match status" value="1"/>
</dbReference>
<reference evidence="7" key="1">
    <citation type="submission" date="2017-12" db="EMBL/GenBank/DDBJ databases">
        <authorList>
            <person name="Diaz M."/>
        </authorList>
    </citation>
    <scope>NUCLEOTIDE SEQUENCE [LARGE SCALE GENOMIC DNA]</scope>
    <source>
        <strain evidence="7">FI11154</strain>
    </source>
</reference>
<proteinExistence type="inferred from homology"/>
<dbReference type="InterPro" id="IPR015517">
    <property type="entry name" value="dCMP_deaminase-rel"/>
</dbReference>
<dbReference type="PANTHER" id="PTHR11086:SF18">
    <property type="entry name" value="DEOXYCYTIDYLATE DEAMINASE"/>
    <property type="match status" value="1"/>
</dbReference>
<dbReference type="SUPFAM" id="SSF53927">
    <property type="entry name" value="Cytidine deaminase-like"/>
    <property type="match status" value="1"/>
</dbReference>
<dbReference type="PANTHER" id="PTHR11086">
    <property type="entry name" value="DEOXYCYTIDYLATE DEAMINASE-RELATED"/>
    <property type="match status" value="1"/>
</dbReference>
<dbReference type="InterPro" id="IPR027417">
    <property type="entry name" value="P-loop_NTPase"/>
</dbReference>
<dbReference type="InterPro" id="IPR016192">
    <property type="entry name" value="APOBEC/CMP_deaminase_Zn-bd"/>
</dbReference>
<evidence type="ECO:0000313" key="6">
    <source>
        <dbReference type="EMBL" id="SPL63568.1"/>
    </source>
</evidence>
<dbReference type="GO" id="GO:0004126">
    <property type="term" value="F:cytidine deaminase activity"/>
    <property type="evidence" value="ECO:0007669"/>
    <property type="project" value="UniProtKB-EC"/>
</dbReference>
<dbReference type="Gene3D" id="3.40.50.300">
    <property type="entry name" value="P-loop containing nucleotide triphosphate hydrolases"/>
    <property type="match status" value="1"/>
</dbReference>
<comment type="similarity">
    <text evidence="1">Belongs to the cytidine and deoxycytidylate deaminase family.</text>
</comment>
<evidence type="ECO:0000313" key="7">
    <source>
        <dbReference type="Proteomes" id="UP000246073"/>
    </source>
</evidence>
<accession>A0A2P9HHJ4</accession>
<evidence type="ECO:0000259" key="5">
    <source>
        <dbReference type="PROSITE" id="PS51747"/>
    </source>
</evidence>
<dbReference type="Gene3D" id="3.40.140.10">
    <property type="entry name" value="Cytidine Deaminase, domain 2"/>
    <property type="match status" value="1"/>
</dbReference>
<dbReference type="NCBIfam" id="NF041025">
    <property type="entry name" value="antiphage_deaminase"/>
    <property type="match status" value="1"/>
</dbReference>
<dbReference type="GO" id="GO:0004132">
    <property type="term" value="F:dCMP deaminase activity"/>
    <property type="evidence" value="ECO:0007669"/>
    <property type="project" value="TreeGrafter"/>
</dbReference>
<feature type="domain" description="CMP/dCMP-type deaminase" evidence="5">
    <location>
        <begin position="249"/>
        <end position="419"/>
    </location>
</feature>
<gene>
    <name evidence="6" type="ORF">OHAE_3500</name>
</gene>
<dbReference type="GO" id="GO:0008270">
    <property type="term" value="F:zinc ion binding"/>
    <property type="evidence" value="ECO:0007669"/>
    <property type="project" value="InterPro"/>
</dbReference>
<evidence type="ECO:0000256" key="2">
    <source>
        <dbReference type="ARBA" id="ARBA00022723"/>
    </source>
</evidence>
<dbReference type="Proteomes" id="UP000246073">
    <property type="component" value="Unassembled WGS sequence"/>
</dbReference>